<dbReference type="AlphaFoldDB" id="A0AAV4B4Q8"/>
<protein>
    <submittedName>
        <fullName evidence="1">Craniofacial development protein 2-like</fullName>
    </submittedName>
</protein>
<sequence>MSVTIKEYPTVFGGLGCLKKTYKMQIDKEVKPVICPPRKIPVALQQKLKDKLTDMERKGVIKKVQVPTEWVNGSVIVEKQDSKDIRLCLDPRNLNKAIKREHTLFQQSKK</sequence>
<evidence type="ECO:0000313" key="2">
    <source>
        <dbReference type="Proteomes" id="UP000735302"/>
    </source>
</evidence>
<reference evidence="1 2" key="1">
    <citation type="journal article" date="2021" name="Elife">
        <title>Chloroplast acquisition without the gene transfer in kleptoplastic sea slugs, Plakobranchus ocellatus.</title>
        <authorList>
            <person name="Maeda T."/>
            <person name="Takahashi S."/>
            <person name="Yoshida T."/>
            <person name="Shimamura S."/>
            <person name="Takaki Y."/>
            <person name="Nagai Y."/>
            <person name="Toyoda A."/>
            <person name="Suzuki Y."/>
            <person name="Arimoto A."/>
            <person name="Ishii H."/>
            <person name="Satoh N."/>
            <person name="Nishiyama T."/>
            <person name="Hasebe M."/>
            <person name="Maruyama T."/>
            <person name="Minagawa J."/>
            <person name="Obokata J."/>
            <person name="Shigenobu S."/>
        </authorList>
    </citation>
    <scope>NUCLEOTIDE SEQUENCE [LARGE SCALE GENOMIC DNA]</scope>
</reference>
<keyword evidence="2" id="KW-1185">Reference proteome</keyword>
<dbReference type="PANTHER" id="PTHR37984">
    <property type="entry name" value="PROTEIN CBG26694"/>
    <property type="match status" value="1"/>
</dbReference>
<organism evidence="1 2">
    <name type="scientific">Plakobranchus ocellatus</name>
    <dbReference type="NCBI Taxonomy" id="259542"/>
    <lineage>
        <taxon>Eukaryota</taxon>
        <taxon>Metazoa</taxon>
        <taxon>Spiralia</taxon>
        <taxon>Lophotrochozoa</taxon>
        <taxon>Mollusca</taxon>
        <taxon>Gastropoda</taxon>
        <taxon>Heterobranchia</taxon>
        <taxon>Euthyneura</taxon>
        <taxon>Panpulmonata</taxon>
        <taxon>Sacoglossa</taxon>
        <taxon>Placobranchoidea</taxon>
        <taxon>Plakobranchidae</taxon>
        <taxon>Plakobranchus</taxon>
    </lineage>
</organism>
<gene>
    <name evidence="1" type="ORF">PoB_004156900</name>
</gene>
<proteinExistence type="predicted"/>
<dbReference type="PANTHER" id="PTHR37984:SF7">
    <property type="entry name" value="INTEGRASE CATALYTIC DOMAIN-CONTAINING PROTEIN"/>
    <property type="match status" value="1"/>
</dbReference>
<evidence type="ECO:0000313" key="1">
    <source>
        <dbReference type="EMBL" id="GFO15064.1"/>
    </source>
</evidence>
<dbReference type="Gene3D" id="3.10.10.10">
    <property type="entry name" value="HIV Type 1 Reverse Transcriptase, subunit A, domain 1"/>
    <property type="match status" value="1"/>
</dbReference>
<dbReference type="InterPro" id="IPR050951">
    <property type="entry name" value="Retrovirus_Pol_polyprotein"/>
</dbReference>
<name>A0AAV4B4Q8_9GAST</name>
<dbReference type="InterPro" id="IPR043502">
    <property type="entry name" value="DNA/RNA_pol_sf"/>
</dbReference>
<dbReference type="Proteomes" id="UP000735302">
    <property type="component" value="Unassembled WGS sequence"/>
</dbReference>
<dbReference type="SUPFAM" id="SSF56672">
    <property type="entry name" value="DNA/RNA polymerases"/>
    <property type="match status" value="1"/>
</dbReference>
<comment type="caution">
    <text evidence="1">The sequence shown here is derived from an EMBL/GenBank/DDBJ whole genome shotgun (WGS) entry which is preliminary data.</text>
</comment>
<dbReference type="EMBL" id="BLXT01004603">
    <property type="protein sequence ID" value="GFO15064.1"/>
    <property type="molecule type" value="Genomic_DNA"/>
</dbReference>
<accession>A0AAV4B4Q8</accession>